<dbReference type="KEGG" id="vg:55412275"/>
<dbReference type="GO" id="GO:0033567">
    <property type="term" value="P:DNA replication, Okazaki fragment processing"/>
    <property type="evidence" value="ECO:0007669"/>
    <property type="project" value="InterPro"/>
</dbReference>
<proteinExistence type="predicted"/>
<dbReference type="InterPro" id="IPR002421">
    <property type="entry name" value="5-3_exonuclease"/>
</dbReference>
<evidence type="ECO:0000256" key="2">
    <source>
        <dbReference type="ARBA" id="ARBA00022801"/>
    </source>
</evidence>
<dbReference type="GO" id="GO:0003677">
    <property type="term" value="F:DNA binding"/>
    <property type="evidence" value="ECO:0007669"/>
    <property type="project" value="InterPro"/>
</dbReference>
<dbReference type="InterPro" id="IPR008918">
    <property type="entry name" value="HhH2"/>
</dbReference>
<dbReference type="RefSeq" id="YP_009777611.1">
    <property type="nucleotide sequence ID" value="NC_047700.1"/>
</dbReference>
<dbReference type="Pfam" id="PF02739">
    <property type="entry name" value="5_3_exonuc_N"/>
    <property type="match status" value="1"/>
</dbReference>
<evidence type="ECO:0000313" key="4">
    <source>
        <dbReference type="EMBL" id="BAQ94355.1"/>
    </source>
</evidence>
<dbReference type="Proteomes" id="UP000504913">
    <property type="component" value="Segment"/>
</dbReference>
<dbReference type="SMART" id="SM00279">
    <property type="entry name" value="HhH2"/>
    <property type="match status" value="1"/>
</dbReference>
<dbReference type="Gene3D" id="3.40.50.1010">
    <property type="entry name" value="5'-nuclease"/>
    <property type="match status" value="1"/>
</dbReference>
<dbReference type="SUPFAM" id="SSF47807">
    <property type="entry name" value="5' to 3' exonuclease, C-terminal subdomain"/>
    <property type="match status" value="1"/>
</dbReference>
<evidence type="ECO:0000256" key="1">
    <source>
        <dbReference type="ARBA" id="ARBA00022722"/>
    </source>
</evidence>
<dbReference type="SUPFAM" id="SSF88723">
    <property type="entry name" value="PIN domain-like"/>
    <property type="match status" value="1"/>
</dbReference>
<protein>
    <submittedName>
        <fullName evidence="4">DNA polymerase I (TIGR00593)</fullName>
    </submittedName>
</protein>
<dbReference type="InterPro" id="IPR020046">
    <property type="entry name" value="5-3_exonucl_a-hlix_arch_N"/>
</dbReference>
<evidence type="ECO:0000259" key="3">
    <source>
        <dbReference type="SMART" id="SM00475"/>
    </source>
</evidence>
<accession>A0A6S4P9Z7</accession>
<dbReference type="InterPro" id="IPR038969">
    <property type="entry name" value="FEN"/>
</dbReference>
<dbReference type="InterPro" id="IPR029060">
    <property type="entry name" value="PIN-like_dom_sf"/>
</dbReference>
<dbReference type="PANTHER" id="PTHR42646">
    <property type="entry name" value="FLAP ENDONUCLEASE XNI"/>
    <property type="match status" value="1"/>
</dbReference>
<dbReference type="Gene3D" id="1.10.150.20">
    <property type="entry name" value="5' to 3' exonuclease, C-terminal subdomain"/>
    <property type="match status" value="1"/>
</dbReference>
<dbReference type="EMBL" id="AP013546">
    <property type="protein sequence ID" value="BAQ94355.1"/>
    <property type="molecule type" value="Genomic_DNA"/>
</dbReference>
<dbReference type="PANTHER" id="PTHR42646:SF2">
    <property type="entry name" value="5'-3' EXONUCLEASE FAMILY PROTEIN"/>
    <property type="match status" value="1"/>
</dbReference>
<evidence type="ECO:0000313" key="5">
    <source>
        <dbReference type="Proteomes" id="UP000504913"/>
    </source>
</evidence>
<dbReference type="GO" id="GO:0017108">
    <property type="term" value="F:5'-flap endonuclease activity"/>
    <property type="evidence" value="ECO:0007669"/>
    <property type="project" value="InterPro"/>
</dbReference>
<organism evidence="4 5">
    <name type="scientific">uncultured phage_MedDCM-OCT-S37-C6</name>
    <dbReference type="NCBI Taxonomy" id="2740804"/>
    <lineage>
        <taxon>Viruses</taxon>
        <taxon>Duplodnaviria</taxon>
        <taxon>Heunggongvirae</taxon>
        <taxon>Uroviricota</taxon>
        <taxon>Caudoviricetes</taxon>
        <taxon>Autographivirales</taxon>
        <taxon>Oinezvirus</taxon>
        <taxon>Oinezvirus S37C6</taxon>
    </lineage>
</organism>
<keyword evidence="2" id="KW-0378">Hydrolase</keyword>
<name>A0A6S4P9Z7_9CAUD</name>
<reference evidence="4 5" key="1">
    <citation type="journal article" date="2013" name="PLoS Genet.">
        <title>Expanding the Marine Virosphere Using Metagenomics.</title>
        <authorList>
            <person name="Mizuno C.M."/>
            <person name="Rodriguez-Valera F."/>
            <person name="Kimes N.E."/>
            <person name="Ghai R."/>
        </authorList>
    </citation>
    <scope>NUCLEOTIDE SEQUENCE [LARGE SCALE GENOMIC DNA]</scope>
    <source>
        <strain evidence="4">UvMED-CGR-C79-MedDCM-OCT-S37-C6</strain>
    </source>
</reference>
<feature type="domain" description="5'-3' exonuclease" evidence="3">
    <location>
        <begin position="1"/>
        <end position="240"/>
    </location>
</feature>
<sequence>MPTMWVDAEGYGYRAMTQHEYETQWPNGMWTYVVDHHRAKEAFTKAMEELADITPDHSLVLAFGSTSNFRYGVFPQYKSNRRKYRKPAGLGDFYLWIRDNWVTQSYEAVEGDDVIGINANSEEGDVIASLDKDLKTIPGAHIERGGLIDISQYEADHAFYMQVLSGDASDGYPGAPGVGPKRAADILKNAKTSEEMWAATLEAYEKKHLSREYALQMARCARILRAGEYDLDNERPLLWQPPE</sequence>
<keyword evidence="1" id="KW-0540">Nuclease</keyword>
<keyword evidence="5" id="KW-1185">Reference proteome</keyword>
<dbReference type="InterPro" id="IPR036279">
    <property type="entry name" value="5-3_exonuclease_C_sf"/>
</dbReference>
<dbReference type="GO" id="GO:0008409">
    <property type="term" value="F:5'-3' exonuclease activity"/>
    <property type="evidence" value="ECO:0007669"/>
    <property type="project" value="InterPro"/>
</dbReference>
<dbReference type="SMART" id="SM00475">
    <property type="entry name" value="53EXOc"/>
    <property type="match status" value="1"/>
</dbReference>
<dbReference type="GeneID" id="55412275"/>